<feature type="chain" id="PRO_5036450612" evidence="2">
    <location>
        <begin position="25"/>
        <end position="259"/>
    </location>
</feature>
<proteinExistence type="predicted"/>
<feature type="signal peptide" evidence="2">
    <location>
        <begin position="1"/>
        <end position="24"/>
    </location>
</feature>
<evidence type="ECO:0000256" key="1">
    <source>
        <dbReference type="SAM" id="MobiDB-lite"/>
    </source>
</evidence>
<feature type="compositionally biased region" description="Basic and acidic residues" evidence="1">
    <location>
        <begin position="140"/>
        <end position="149"/>
    </location>
</feature>
<evidence type="ECO:0000313" key="3">
    <source>
        <dbReference type="EMBL" id="GFX98074.1"/>
    </source>
</evidence>
<keyword evidence="4" id="KW-1185">Reference proteome</keyword>
<gene>
    <name evidence="3" type="ORF">TNCV_4907231</name>
</gene>
<evidence type="ECO:0000256" key="2">
    <source>
        <dbReference type="SAM" id="SignalP"/>
    </source>
</evidence>
<organism evidence="3 4">
    <name type="scientific">Trichonephila clavipes</name>
    <name type="common">Golden silk orbweaver</name>
    <name type="synonym">Nephila clavipes</name>
    <dbReference type="NCBI Taxonomy" id="2585209"/>
    <lineage>
        <taxon>Eukaryota</taxon>
        <taxon>Metazoa</taxon>
        <taxon>Ecdysozoa</taxon>
        <taxon>Arthropoda</taxon>
        <taxon>Chelicerata</taxon>
        <taxon>Arachnida</taxon>
        <taxon>Araneae</taxon>
        <taxon>Araneomorphae</taxon>
        <taxon>Entelegynae</taxon>
        <taxon>Araneoidea</taxon>
        <taxon>Nephilidae</taxon>
        <taxon>Trichonephila</taxon>
    </lineage>
</organism>
<evidence type="ECO:0000313" key="4">
    <source>
        <dbReference type="Proteomes" id="UP000887159"/>
    </source>
</evidence>
<name>A0A8X6RSN1_TRICX</name>
<feature type="region of interest" description="Disordered" evidence="1">
    <location>
        <begin position="140"/>
        <end position="161"/>
    </location>
</feature>
<comment type="caution">
    <text evidence="3">The sequence shown here is derived from an EMBL/GenBank/DDBJ whole genome shotgun (WGS) entry which is preliminary data.</text>
</comment>
<accession>A0A8X6RSN1</accession>
<dbReference type="EMBL" id="BMAU01021201">
    <property type="protein sequence ID" value="GFX98074.1"/>
    <property type="molecule type" value="Genomic_DNA"/>
</dbReference>
<reference evidence="3" key="1">
    <citation type="submission" date="2020-08" db="EMBL/GenBank/DDBJ databases">
        <title>Multicomponent nature underlies the extraordinary mechanical properties of spider dragline silk.</title>
        <authorList>
            <person name="Kono N."/>
            <person name="Nakamura H."/>
            <person name="Mori M."/>
            <person name="Yoshida Y."/>
            <person name="Ohtoshi R."/>
            <person name="Malay A.D."/>
            <person name="Moran D.A.P."/>
            <person name="Tomita M."/>
            <person name="Numata K."/>
            <person name="Arakawa K."/>
        </authorList>
    </citation>
    <scope>NUCLEOTIDE SEQUENCE</scope>
</reference>
<protein>
    <submittedName>
        <fullName evidence="3">Uncharacterized protein</fullName>
    </submittedName>
</protein>
<keyword evidence="2" id="KW-0732">Signal</keyword>
<sequence>MSKVILMSTFVLLHLLWCLFEICGHFNLQYCFHLFPYIVFIELLKLKTRNFKREVQSSDQKMDTSLAIAQLKETTEKCSKITDIKSTNNIKTVEFETTMEGLMKTDNSIFDNRQNTNAFLSGMEHTSSFKKISPFTVRSKISEPSEKSSESPSGSPLVQGSKYAFYDDNGKKFIIDNADFEEEEKELMDIFNLNTRILHNNSNIELFRNRPYDEACHFYPISTTVSSENEDVEENAVNSLQKKNIFRKMKSFFKKVRNG</sequence>
<dbReference type="AlphaFoldDB" id="A0A8X6RSN1"/>
<dbReference type="Proteomes" id="UP000887159">
    <property type="component" value="Unassembled WGS sequence"/>
</dbReference>